<dbReference type="GO" id="GO:0006508">
    <property type="term" value="P:proteolysis"/>
    <property type="evidence" value="ECO:0007669"/>
    <property type="project" value="UniProtKB-KW"/>
</dbReference>
<evidence type="ECO:0000256" key="4">
    <source>
        <dbReference type="ARBA" id="ARBA00022670"/>
    </source>
</evidence>
<evidence type="ECO:0000256" key="11">
    <source>
        <dbReference type="ARBA" id="ARBA00023136"/>
    </source>
</evidence>
<dbReference type="EMBL" id="CP040098">
    <property type="protein sequence ID" value="QCQ21763.1"/>
    <property type="molecule type" value="Genomic_DNA"/>
</dbReference>
<accession>A0A4P8L297</accession>
<evidence type="ECO:0000313" key="14">
    <source>
        <dbReference type="EMBL" id="QCQ21763.1"/>
    </source>
</evidence>
<dbReference type="GO" id="GO:0004222">
    <property type="term" value="F:metalloendopeptidase activity"/>
    <property type="evidence" value="ECO:0007669"/>
    <property type="project" value="UniProtKB-UniRule"/>
</dbReference>
<evidence type="ECO:0000313" key="15">
    <source>
        <dbReference type="Proteomes" id="UP000298602"/>
    </source>
</evidence>
<feature type="transmembrane region" description="Helical" evidence="12">
    <location>
        <begin position="7"/>
        <end position="25"/>
    </location>
</feature>
<organism evidence="14 15">
    <name type="scientific">Desulfoglaeba alkanexedens ALDC</name>
    <dbReference type="NCBI Taxonomy" id="980445"/>
    <lineage>
        <taxon>Bacteria</taxon>
        <taxon>Pseudomonadati</taxon>
        <taxon>Thermodesulfobacteriota</taxon>
        <taxon>Syntrophobacteria</taxon>
        <taxon>Syntrophobacterales</taxon>
        <taxon>Syntrophobacteraceae</taxon>
        <taxon>Desulfoglaeba</taxon>
    </lineage>
</organism>
<dbReference type="InterPro" id="IPR022919">
    <property type="entry name" value="Pept_M48_protease_HtpX"/>
</dbReference>
<feature type="active site" evidence="12">
    <location>
        <position position="132"/>
    </location>
</feature>
<comment type="similarity">
    <text evidence="2 12">Belongs to the peptidase M48B family.</text>
</comment>
<dbReference type="EC" id="3.4.24.-" evidence="12"/>
<sequence>MGNRLRTTFLLALLTVLIVWIGRALGGPHGMVIAFVLAAVMNLGSYWFSDKIVLGMYRAKPLDESDAPELYQIVRELSMNAGLPMPRLFVIPSETPNAFATGRNPEKAVVAVTEGLLRILNREEVRGVLAHELAHVKNRDILVGSIAATLAGVVMMLADMVRWAAIFGGFRGGDDEESGGGLIAGLVISIVAPIAAMLIQMAISRSREYLADETGARFAGNPQGLAAALEKLAAASHRLPMTEAKPATAHLFIVNPLSGRAFANLFSTHPPIEERIRRLRSMAVY</sequence>
<evidence type="ECO:0000256" key="8">
    <source>
        <dbReference type="ARBA" id="ARBA00022833"/>
    </source>
</evidence>
<dbReference type="HAMAP" id="MF_00188">
    <property type="entry name" value="Pept_M48_protease_HtpX"/>
    <property type="match status" value="1"/>
</dbReference>
<dbReference type="KEGG" id="dax:FDQ92_05945"/>
<evidence type="ECO:0000256" key="1">
    <source>
        <dbReference type="ARBA" id="ARBA00004651"/>
    </source>
</evidence>
<evidence type="ECO:0000256" key="6">
    <source>
        <dbReference type="ARBA" id="ARBA00022723"/>
    </source>
</evidence>
<dbReference type="InterPro" id="IPR050083">
    <property type="entry name" value="HtpX_protease"/>
</dbReference>
<dbReference type="PANTHER" id="PTHR43221">
    <property type="entry name" value="PROTEASE HTPX"/>
    <property type="match status" value="1"/>
</dbReference>
<gene>
    <name evidence="12 14" type="primary">htpX</name>
    <name evidence="14" type="ORF">FDQ92_05945</name>
</gene>
<dbReference type="Gene3D" id="3.30.2010.10">
    <property type="entry name" value="Metalloproteases ('zincins'), catalytic domain"/>
    <property type="match status" value="1"/>
</dbReference>
<evidence type="ECO:0000256" key="9">
    <source>
        <dbReference type="ARBA" id="ARBA00022989"/>
    </source>
</evidence>
<feature type="transmembrane region" description="Helical" evidence="12">
    <location>
        <begin position="141"/>
        <end position="158"/>
    </location>
</feature>
<dbReference type="Pfam" id="PF01435">
    <property type="entry name" value="Peptidase_M48"/>
    <property type="match status" value="1"/>
</dbReference>
<dbReference type="AlphaFoldDB" id="A0A4P8L297"/>
<dbReference type="GO" id="GO:0008270">
    <property type="term" value="F:zinc ion binding"/>
    <property type="evidence" value="ECO:0007669"/>
    <property type="project" value="UniProtKB-UniRule"/>
</dbReference>
<reference evidence="14 15" key="2">
    <citation type="submission" date="2019-05" db="EMBL/GenBank/DDBJ databases">
        <authorList>
            <person name="Suflita J.M."/>
            <person name="Marks C.R."/>
        </authorList>
    </citation>
    <scope>NUCLEOTIDE SEQUENCE [LARGE SCALE GENOMIC DNA]</scope>
    <source>
        <strain evidence="14 15">ALDC</strain>
    </source>
</reference>
<dbReference type="Proteomes" id="UP000298602">
    <property type="component" value="Chromosome"/>
</dbReference>
<reference evidence="14 15" key="1">
    <citation type="submission" date="2019-05" db="EMBL/GenBank/DDBJ databases">
        <title>The Complete Genome Sequence of the n-alkane-degrading Desulfoglaeba alkanexedens ALDC reveals multiple alkylsuccinate synthase gene clusters.</title>
        <authorList>
            <person name="Callaghan A.V."/>
            <person name="Davidova I.A."/>
            <person name="Duncan K.E."/>
            <person name="Morris B."/>
            <person name="McInerney M.J."/>
        </authorList>
    </citation>
    <scope>NUCLEOTIDE SEQUENCE [LARGE SCALE GENOMIC DNA]</scope>
    <source>
        <strain evidence="14 15">ALDC</strain>
    </source>
</reference>
<keyword evidence="4 12" id="KW-0645">Protease</keyword>
<name>A0A4P8L297_9BACT</name>
<evidence type="ECO:0000259" key="13">
    <source>
        <dbReference type="Pfam" id="PF01435"/>
    </source>
</evidence>
<feature type="binding site" evidence="12">
    <location>
        <position position="135"/>
    </location>
    <ligand>
        <name>Zn(2+)</name>
        <dbReference type="ChEBI" id="CHEBI:29105"/>
        <note>catalytic</note>
    </ligand>
</feature>
<evidence type="ECO:0000256" key="10">
    <source>
        <dbReference type="ARBA" id="ARBA00023049"/>
    </source>
</evidence>
<feature type="binding site" evidence="12">
    <location>
        <position position="208"/>
    </location>
    <ligand>
        <name>Zn(2+)</name>
        <dbReference type="ChEBI" id="CHEBI:29105"/>
        <note>catalytic</note>
    </ligand>
</feature>
<evidence type="ECO:0000256" key="3">
    <source>
        <dbReference type="ARBA" id="ARBA00022475"/>
    </source>
</evidence>
<keyword evidence="10 12" id="KW-0482">Metalloprotease</keyword>
<evidence type="ECO:0000256" key="2">
    <source>
        <dbReference type="ARBA" id="ARBA00009779"/>
    </source>
</evidence>
<feature type="transmembrane region" description="Helical" evidence="12">
    <location>
        <begin position="31"/>
        <end position="48"/>
    </location>
</feature>
<proteinExistence type="inferred from homology"/>
<dbReference type="OrthoDB" id="15218at2"/>
<keyword evidence="11 12" id="KW-0472">Membrane</keyword>
<keyword evidence="8 12" id="KW-0862">Zinc</keyword>
<dbReference type="InterPro" id="IPR001915">
    <property type="entry name" value="Peptidase_M48"/>
</dbReference>
<feature type="domain" description="Peptidase M48" evidence="13">
    <location>
        <begin position="66"/>
        <end position="282"/>
    </location>
</feature>
<keyword evidence="5 12" id="KW-0812">Transmembrane</keyword>
<feature type="transmembrane region" description="Helical" evidence="12">
    <location>
        <begin position="178"/>
        <end position="199"/>
    </location>
</feature>
<comment type="cofactor">
    <cofactor evidence="12">
        <name>Zn(2+)</name>
        <dbReference type="ChEBI" id="CHEBI:29105"/>
    </cofactor>
    <text evidence="12">Binds 1 zinc ion per subunit.</text>
</comment>
<feature type="binding site" evidence="12">
    <location>
        <position position="131"/>
    </location>
    <ligand>
        <name>Zn(2+)</name>
        <dbReference type="ChEBI" id="CHEBI:29105"/>
        <note>catalytic</note>
    </ligand>
</feature>
<protein>
    <recommendedName>
        <fullName evidence="12">Protease HtpX homolog</fullName>
        <ecNumber evidence="12">3.4.24.-</ecNumber>
    </recommendedName>
</protein>
<keyword evidence="15" id="KW-1185">Reference proteome</keyword>
<evidence type="ECO:0000256" key="5">
    <source>
        <dbReference type="ARBA" id="ARBA00022692"/>
    </source>
</evidence>
<dbReference type="RefSeq" id="WP_137423732.1">
    <property type="nucleotide sequence ID" value="NZ_CP040098.1"/>
</dbReference>
<dbReference type="PANTHER" id="PTHR43221:SF1">
    <property type="entry name" value="PROTEASE HTPX"/>
    <property type="match status" value="1"/>
</dbReference>
<dbReference type="NCBIfam" id="NF002826">
    <property type="entry name" value="PRK03001.1"/>
    <property type="match status" value="1"/>
</dbReference>
<evidence type="ECO:0000256" key="7">
    <source>
        <dbReference type="ARBA" id="ARBA00022801"/>
    </source>
</evidence>
<keyword evidence="9 12" id="KW-1133">Transmembrane helix</keyword>
<dbReference type="CDD" id="cd07336">
    <property type="entry name" value="M48B_HtpX_like"/>
    <property type="match status" value="1"/>
</dbReference>
<comment type="subcellular location">
    <subcellularLocation>
        <location evidence="1 12">Cell membrane</location>
        <topology evidence="1 12">Multi-pass membrane protein</topology>
    </subcellularLocation>
</comment>
<evidence type="ECO:0000256" key="12">
    <source>
        <dbReference type="HAMAP-Rule" id="MF_00188"/>
    </source>
</evidence>
<keyword evidence="7 12" id="KW-0378">Hydrolase</keyword>
<keyword evidence="6 12" id="KW-0479">Metal-binding</keyword>
<dbReference type="GO" id="GO:0005886">
    <property type="term" value="C:plasma membrane"/>
    <property type="evidence" value="ECO:0007669"/>
    <property type="project" value="UniProtKB-SubCell"/>
</dbReference>
<keyword evidence="3 12" id="KW-1003">Cell membrane</keyword>